<dbReference type="Proteomes" id="UP000199114">
    <property type="component" value="Unassembled WGS sequence"/>
</dbReference>
<evidence type="ECO:0000313" key="1">
    <source>
        <dbReference type="EMBL" id="SEQ31463.1"/>
    </source>
</evidence>
<protein>
    <submittedName>
        <fullName evidence="1">Uncharacterized protein</fullName>
    </submittedName>
</protein>
<name>A0A1H9F1X5_9EURY</name>
<accession>A0A1H9F1X5</accession>
<keyword evidence="2" id="KW-1185">Reference proteome</keyword>
<proteinExistence type="predicted"/>
<dbReference type="AlphaFoldDB" id="A0A1H9F1X5"/>
<evidence type="ECO:0000313" key="2">
    <source>
        <dbReference type="Proteomes" id="UP000199114"/>
    </source>
</evidence>
<dbReference type="RefSeq" id="WP_090615515.1">
    <property type="nucleotide sequence ID" value="NZ_FOFD01000002.1"/>
</dbReference>
<gene>
    <name evidence="1" type="ORF">SAMN04489841_1434</name>
</gene>
<organism evidence="1 2">
    <name type="scientific">Natrinema salaciae</name>
    <dbReference type="NCBI Taxonomy" id="1186196"/>
    <lineage>
        <taxon>Archaea</taxon>
        <taxon>Methanobacteriati</taxon>
        <taxon>Methanobacteriota</taxon>
        <taxon>Stenosarchaea group</taxon>
        <taxon>Halobacteria</taxon>
        <taxon>Halobacteriales</taxon>
        <taxon>Natrialbaceae</taxon>
        <taxon>Natrinema</taxon>
    </lineage>
</organism>
<reference evidence="2" key="1">
    <citation type="submission" date="2016-10" db="EMBL/GenBank/DDBJ databases">
        <authorList>
            <person name="Varghese N."/>
            <person name="Submissions S."/>
        </authorList>
    </citation>
    <scope>NUCLEOTIDE SEQUENCE [LARGE SCALE GENOMIC DNA]</scope>
    <source>
        <strain evidence="2">DSM 25055</strain>
    </source>
</reference>
<sequence length="178" mass="19802">MSTTAYTVGEVQGRDEPDRVFRRYVFNNPETCSCCFRRLKSDHRRVAWGGEGQDLEPKATRAESVRLHKTNLGEIGPEGPLRGIRQVDNTAIAKYPVRTVCNDCGAIAGRADTDPLSRRDALRRAETLADRLHELGEPVAVDKLKHAVGHLKSLEDFASLDTEVFEAATAVCVERARR</sequence>
<dbReference type="OrthoDB" id="324391at2157"/>
<dbReference type="EMBL" id="FOFD01000002">
    <property type="protein sequence ID" value="SEQ31463.1"/>
    <property type="molecule type" value="Genomic_DNA"/>
</dbReference>